<evidence type="ECO:0000313" key="7">
    <source>
        <dbReference type="Proteomes" id="UP001597391"/>
    </source>
</evidence>
<dbReference type="SUPFAM" id="SSF46785">
    <property type="entry name" value="Winged helix' DNA-binding domain"/>
    <property type="match status" value="1"/>
</dbReference>
<keyword evidence="1" id="KW-0805">Transcription regulation</keyword>
<dbReference type="PROSITE" id="PS50995">
    <property type="entry name" value="HTH_MARR_2"/>
    <property type="match status" value="1"/>
</dbReference>
<dbReference type="Gene3D" id="1.10.10.10">
    <property type="entry name" value="Winged helix-like DNA-binding domain superfamily/Winged helix DNA-binding domain"/>
    <property type="match status" value="1"/>
</dbReference>
<sequence length="214" mass="23577">MMVGPYDMSQDAQENTDSVFGPQDEFRLSGRLAYLRMLMRRSDAGRRQGHRGAGGSHGRGRVLRLLSLHSPISQKELAYLLGIRSQSLAEHIAKLEELGLVERNPDPQDRRTSVVELTEAGRNAVENDTVVPETDPFAVLSDQEKQQLASLLDKAIAGIEDTLPEGPDPRMQAFKRMVIDGEEPGPEFRGFGPGFGRRHGGPGGRGGRGRHFRP</sequence>
<dbReference type="InterPro" id="IPR023187">
    <property type="entry name" value="Tscrpt_reg_MarR-type_CS"/>
</dbReference>
<dbReference type="PRINTS" id="PR00598">
    <property type="entry name" value="HTHMARR"/>
</dbReference>
<dbReference type="CDD" id="cd00090">
    <property type="entry name" value="HTH_ARSR"/>
    <property type="match status" value="1"/>
</dbReference>
<dbReference type="InterPro" id="IPR000835">
    <property type="entry name" value="HTH_MarR-typ"/>
</dbReference>
<dbReference type="RefSeq" id="WP_377466883.1">
    <property type="nucleotide sequence ID" value="NZ_JBHUOP010000004.1"/>
</dbReference>
<keyword evidence="7" id="KW-1185">Reference proteome</keyword>
<accession>A0ABW5XI73</accession>
<organism evidence="6 7">
    <name type="scientific">Populibacterium corticicola</name>
    <dbReference type="NCBI Taxonomy" id="1812826"/>
    <lineage>
        <taxon>Bacteria</taxon>
        <taxon>Bacillati</taxon>
        <taxon>Actinomycetota</taxon>
        <taxon>Actinomycetes</taxon>
        <taxon>Micrococcales</taxon>
        <taxon>Jonesiaceae</taxon>
        <taxon>Populibacterium</taxon>
    </lineage>
</organism>
<evidence type="ECO:0000256" key="2">
    <source>
        <dbReference type="ARBA" id="ARBA00023125"/>
    </source>
</evidence>
<feature type="region of interest" description="Disordered" evidence="4">
    <location>
        <begin position="181"/>
        <end position="214"/>
    </location>
</feature>
<dbReference type="InterPro" id="IPR036390">
    <property type="entry name" value="WH_DNA-bd_sf"/>
</dbReference>
<dbReference type="InterPro" id="IPR011991">
    <property type="entry name" value="ArsR-like_HTH"/>
</dbReference>
<comment type="caution">
    <text evidence="6">The sequence shown here is derived from an EMBL/GenBank/DDBJ whole genome shotgun (WGS) entry which is preliminary data.</text>
</comment>
<evidence type="ECO:0000256" key="1">
    <source>
        <dbReference type="ARBA" id="ARBA00023015"/>
    </source>
</evidence>
<reference evidence="7" key="1">
    <citation type="journal article" date="2019" name="Int. J. Syst. Evol. Microbiol.">
        <title>The Global Catalogue of Microorganisms (GCM) 10K type strain sequencing project: providing services to taxonomists for standard genome sequencing and annotation.</title>
        <authorList>
            <consortium name="The Broad Institute Genomics Platform"/>
            <consortium name="The Broad Institute Genome Sequencing Center for Infectious Disease"/>
            <person name="Wu L."/>
            <person name="Ma J."/>
        </authorList>
    </citation>
    <scope>NUCLEOTIDE SEQUENCE [LARGE SCALE GENOMIC DNA]</scope>
    <source>
        <strain evidence="7">KCTC 33576</strain>
    </source>
</reference>
<feature type="region of interest" description="Disordered" evidence="4">
    <location>
        <begin position="1"/>
        <end position="22"/>
    </location>
</feature>
<dbReference type="InterPro" id="IPR036388">
    <property type="entry name" value="WH-like_DNA-bd_sf"/>
</dbReference>
<dbReference type="Proteomes" id="UP001597391">
    <property type="component" value="Unassembled WGS sequence"/>
</dbReference>
<keyword evidence="3" id="KW-0804">Transcription</keyword>
<dbReference type="InterPro" id="IPR039422">
    <property type="entry name" value="MarR/SlyA-like"/>
</dbReference>
<gene>
    <name evidence="6" type="ORF">ACFSYH_10275</name>
</gene>
<dbReference type="PANTHER" id="PTHR33164">
    <property type="entry name" value="TRANSCRIPTIONAL REGULATOR, MARR FAMILY"/>
    <property type="match status" value="1"/>
</dbReference>
<proteinExistence type="predicted"/>
<dbReference type="Pfam" id="PF01047">
    <property type="entry name" value="MarR"/>
    <property type="match status" value="1"/>
</dbReference>
<feature type="compositionally biased region" description="Gly residues" evidence="4">
    <location>
        <begin position="191"/>
        <end position="206"/>
    </location>
</feature>
<feature type="domain" description="HTH marR-type" evidence="5">
    <location>
        <begin position="25"/>
        <end position="157"/>
    </location>
</feature>
<dbReference type="PANTHER" id="PTHR33164:SF43">
    <property type="entry name" value="HTH-TYPE TRANSCRIPTIONAL REPRESSOR YETL"/>
    <property type="match status" value="1"/>
</dbReference>
<evidence type="ECO:0000256" key="4">
    <source>
        <dbReference type="SAM" id="MobiDB-lite"/>
    </source>
</evidence>
<evidence type="ECO:0000313" key="6">
    <source>
        <dbReference type="EMBL" id="MFD2840955.1"/>
    </source>
</evidence>
<keyword evidence="2" id="KW-0238">DNA-binding</keyword>
<evidence type="ECO:0000259" key="5">
    <source>
        <dbReference type="PROSITE" id="PS50995"/>
    </source>
</evidence>
<dbReference type="SMART" id="SM00347">
    <property type="entry name" value="HTH_MARR"/>
    <property type="match status" value="1"/>
</dbReference>
<dbReference type="EMBL" id="JBHUOP010000004">
    <property type="protein sequence ID" value="MFD2840955.1"/>
    <property type="molecule type" value="Genomic_DNA"/>
</dbReference>
<evidence type="ECO:0000256" key="3">
    <source>
        <dbReference type="ARBA" id="ARBA00023163"/>
    </source>
</evidence>
<name>A0ABW5XI73_9MICO</name>
<dbReference type="PROSITE" id="PS01117">
    <property type="entry name" value="HTH_MARR_1"/>
    <property type="match status" value="1"/>
</dbReference>
<protein>
    <submittedName>
        <fullName evidence="6">MarR family winged helix-turn-helix transcriptional regulator</fullName>
    </submittedName>
</protein>